<keyword evidence="5" id="KW-1185">Reference proteome</keyword>
<sequence length="1540" mass="165626">MAQPPPAPPPRRERGGHASTSSIGSSESHLHHHAPPPPPARPERSQRRPPVGATASPNPALGGGGGKNQRMMDQLRGYAVNGTPTMDSPVMMTPDLGASTSSSIHFAPRPSGPSSSRPPPPPRRDGGNIDQDEEEEASMSASSSPTSSRAGSPSRRPSHARRQQPRRDDGGGSPTTTTTTTTSAPVPAAVQNAISAFSTAGKKRAAAAAEGRRGGDERSGDGTGPPPPDSPTTTTTTTTTTSTNTRKVLNPTEYPDTPAFRQVDQVLRRVQEEWPNLVRGTSLAATVHSGEGEAEEADLAFDPVSLALELLEPDRERSARAAGDDHAPTSSASSHRPKKRQNLTSFLRLKAELDNAIKSTLSPRMNPPSTTSESGSGSGGVDAYRAYETSISTHNAALSTLTQAQKLVGGMRTGLVTTRERLEGQLGAKEGGLAGMYARLGMLEEMGSLLDEIESLLRLPPSLETLLSEKRFLSAVVLLVRCNKALRKPELLEVGALSDLRAWAIAQEGVVLEILIEELHNHLYLKSFYTDVRWRSYTRGQTSLPVVDFGDDATDPYYPSLSSSNDSESPQAFFLPGRSTARLPRMSKLQRFLQNLALKPAGAAADPTVDETLEELLVEPAAGEVFGVAGGGADSANGANEDENIADGLDGFGGGGGADKDKDGTSSATRQQQQRRSRPNPEVDSFAYIEMLLEALAALGKLGYALDAVGQRIQGELFALVEATIEDVEERQVIGALVVNRNDSNRTFASSMIGGGGGGSGIRPVSNLYVPPSPDPNQPTLSSAHAVNGTSIASSLSAISGAFATDGVAALLRLTPSETSGLANSVETLRDLFWTLYSKLDAVLQGFRVAYEVAGRIAERRDFREAALLKSSSGNFLFSLLDLWRPLQQEVRALLHDYLTDEQDGAVTSRNPIVSVNEVLRLPRPRDGSKQIFRFADTDLQGSHKLLQMQEASLNAAIKEAVPGLLMDAALSTTTTSALIVASSVGAGSRSFGLNGTHKALVPSDAFNVSVLFGPTLAFLERVKEIMPGGLIADDEVDASTGFGGFLDDFVLRTYLPQLEEKVAQAFQQAVGGMDAFQDDPNYKRFSSVPIARSVSNLINLISSLCSMLRSTPFHRENYSQLIVGVTHQFYQCCLERFRDLAGSESPESATVRSAQHLQLGSLRTAAVWVDSPELHACLIELKNALETDPNSVPALLSRETKIELERKGNRAVQEVDLIQPTKKLGGLATLHSSLIWFAGHVASLRSAPGGSSGFADPSSSSAAGLRDSIYSNASTDTAQSTVSGHGDDGEHDTRPADFVLPLTNEMVKPFDALIDSYQQLADMVLFTLRLELRLRTMHYLDKATRDGVYQLQEDILEPDPSVVDLNSDLAECDELVGHALMPRSRRFVFEGLSPLMDDLLIRNARHIRLANGFGQHKMLRNILALQQNLKTLGDEPLQVNFDRSRRFWELFEQGPKTMLELARANKIHYDFDDLKALLNLQCGIDQSGKDGTAAQNGGTPLMGSDATLPQTNAGDKARRQYNEYLIARALFARSDGRHV</sequence>
<feature type="region of interest" description="Disordered" evidence="2">
    <location>
        <begin position="315"/>
        <end position="341"/>
    </location>
</feature>
<dbReference type="InterPro" id="IPR048630">
    <property type="entry name" value="Sec8_M"/>
</dbReference>
<dbReference type="GO" id="GO:0015031">
    <property type="term" value="P:protein transport"/>
    <property type="evidence" value="ECO:0007669"/>
    <property type="project" value="UniProtKB-KW"/>
</dbReference>
<evidence type="ECO:0000256" key="2">
    <source>
        <dbReference type="SAM" id="MobiDB-lite"/>
    </source>
</evidence>
<feature type="region of interest" description="Disordered" evidence="2">
    <location>
        <begin position="633"/>
        <end position="682"/>
    </location>
</feature>
<evidence type="ECO:0000256" key="1">
    <source>
        <dbReference type="RuleBase" id="RU367079"/>
    </source>
</evidence>
<proteinExistence type="inferred from homology"/>
<dbReference type="EMBL" id="PUHQ01000068">
    <property type="protein sequence ID" value="KAG0658293.1"/>
    <property type="molecule type" value="Genomic_DNA"/>
</dbReference>
<protein>
    <recommendedName>
        <fullName evidence="1">Exocyst complex component Sec8</fullName>
    </recommendedName>
</protein>
<dbReference type="GO" id="GO:0006893">
    <property type="term" value="P:Golgi to plasma membrane transport"/>
    <property type="evidence" value="ECO:0007669"/>
    <property type="project" value="TreeGrafter"/>
</dbReference>
<comment type="function">
    <text evidence="1">Component of the exocyst complex involved in the docking of exocytic vesicles with fusion sites on the plasma membrane.</text>
</comment>
<evidence type="ECO:0000313" key="4">
    <source>
        <dbReference type="EMBL" id="KAG0658293.1"/>
    </source>
</evidence>
<reference evidence="4 5" key="1">
    <citation type="submission" date="2020-11" db="EMBL/GenBank/DDBJ databases">
        <title>Kefir isolates.</title>
        <authorList>
            <person name="Marcisauskas S."/>
            <person name="Kim Y."/>
            <person name="Blasche S."/>
        </authorList>
    </citation>
    <scope>NUCLEOTIDE SEQUENCE [LARGE SCALE GENOMIC DNA]</scope>
    <source>
        <strain evidence="4 5">KR</strain>
    </source>
</reference>
<feature type="compositionally biased region" description="Low complexity" evidence="2">
    <location>
        <begin position="231"/>
        <end position="243"/>
    </location>
</feature>
<dbReference type="OrthoDB" id="272977at2759"/>
<name>A0A9P6VZN2_RHOMI</name>
<feature type="domain" description="Exocyst complex component Sec8 middle helical bundle" evidence="3">
    <location>
        <begin position="680"/>
        <end position="1017"/>
    </location>
</feature>
<dbReference type="GO" id="GO:0000145">
    <property type="term" value="C:exocyst"/>
    <property type="evidence" value="ECO:0007669"/>
    <property type="project" value="UniProtKB-UniRule"/>
</dbReference>
<comment type="caution">
    <text evidence="4">The sequence shown here is derived from an EMBL/GenBank/DDBJ whole genome shotgun (WGS) entry which is preliminary data.</text>
</comment>
<organism evidence="4 5">
    <name type="scientific">Rhodotorula mucilaginosa</name>
    <name type="common">Yeast</name>
    <name type="synonym">Rhodotorula rubra</name>
    <dbReference type="NCBI Taxonomy" id="5537"/>
    <lineage>
        <taxon>Eukaryota</taxon>
        <taxon>Fungi</taxon>
        <taxon>Dikarya</taxon>
        <taxon>Basidiomycota</taxon>
        <taxon>Pucciniomycotina</taxon>
        <taxon>Microbotryomycetes</taxon>
        <taxon>Sporidiobolales</taxon>
        <taxon>Sporidiobolaceae</taxon>
        <taxon>Rhodotorula</taxon>
    </lineage>
</organism>
<keyword evidence="1" id="KW-0653">Protein transport</keyword>
<dbReference type="PANTHER" id="PTHR14146">
    <property type="entry name" value="EXOCYST COMPLEX COMPONENT 4"/>
    <property type="match status" value="1"/>
</dbReference>
<dbReference type="Proteomes" id="UP000777482">
    <property type="component" value="Unassembled WGS sequence"/>
</dbReference>
<dbReference type="GO" id="GO:0006612">
    <property type="term" value="P:protein targeting to membrane"/>
    <property type="evidence" value="ECO:0007669"/>
    <property type="project" value="UniProtKB-UniRule"/>
</dbReference>
<keyword evidence="1" id="KW-0813">Transport</keyword>
<evidence type="ECO:0000259" key="3">
    <source>
        <dbReference type="Pfam" id="PF20652"/>
    </source>
</evidence>
<keyword evidence="1" id="KW-0268">Exocytosis</keyword>
<comment type="similarity">
    <text evidence="1">Belongs to the SEC8 family.</text>
</comment>
<dbReference type="GO" id="GO:0090522">
    <property type="term" value="P:vesicle tethering involved in exocytosis"/>
    <property type="evidence" value="ECO:0007669"/>
    <property type="project" value="UniProtKB-UniRule"/>
</dbReference>
<feature type="region of interest" description="Disordered" evidence="2">
    <location>
        <begin position="358"/>
        <end position="381"/>
    </location>
</feature>
<accession>A0A9P6VZN2</accession>
<feature type="compositionally biased region" description="Basic and acidic residues" evidence="2">
    <location>
        <begin position="315"/>
        <end position="327"/>
    </location>
</feature>
<feature type="compositionally biased region" description="Basic and acidic residues" evidence="2">
    <location>
        <begin position="210"/>
        <end position="220"/>
    </location>
</feature>
<feature type="region of interest" description="Disordered" evidence="2">
    <location>
        <begin position="1490"/>
        <end position="1513"/>
    </location>
</feature>
<dbReference type="PANTHER" id="PTHR14146:SF0">
    <property type="entry name" value="EXOCYST COMPLEX COMPONENT 4"/>
    <property type="match status" value="1"/>
</dbReference>
<gene>
    <name evidence="4" type="ORF">C6P46_005844</name>
</gene>
<feature type="region of interest" description="Disordered" evidence="2">
    <location>
        <begin position="1"/>
        <end position="260"/>
    </location>
</feature>
<dbReference type="InterPro" id="IPR039682">
    <property type="entry name" value="Sec8/EXOC4"/>
</dbReference>
<evidence type="ECO:0000313" key="5">
    <source>
        <dbReference type="Proteomes" id="UP000777482"/>
    </source>
</evidence>
<dbReference type="Pfam" id="PF20652">
    <property type="entry name" value="Sec8_C"/>
    <property type="match status" value="1"/>
</dbReference>
<feature type="compositionally biased region" description="Low complexity" evidence="2">
    <location>
        <begin position="138"/>
        <end position="155"/>
    </location>
</feature>